<evidence type="ECO:0000259" key="1">
    <source>
        <dbReference type="Pfam" id="PF05598"/>
    </source>
</evidence>
<sequence>MRLNQLLQKDYTTSSLYYQIKLPLDLEILIPADDPVRLLSAFVEGMELRELYKTYGKVKKNQASPKQLFKIIIYASMNRIYSSRDIETACRRDVNFMYLLEGKPAPDHATIARFISLHLSQCSKETMAEVTGILYELGEISGKSIFIDGTKIESVANKYTFVWKKAVTKSMAKLFDKISELVSECETLYGLKIVYRNEISLHTLKRMRKQLYKIKNEEQIAFVHGIGKRKTPLQKSIETLETYIEKLKEYTKKIHVCGERNSYSKTDPDATFMRMKEDAMMNGQLKPAYNLQHGVDSAYITWLAISERPTDTRTLIPFLKEMEEYLAFKYKEIVADAGYESEENYLFIEENEQLAFIKPQNYEISKTRKYRQDISRMENMDYNADNDTYCCRNGQILTARYEKKEKTASGYKRTVTVYQCNHCKDCPFKTECIRGNNCKTPMEERQKVLYVSKVMKQKRLETLERITSDYGTQLRMNRSIQAEGSFAVIKEDMDFRRYLYRGKENVTAQSIILAIGYNINKLHHKIQSERTGQHLFSLKKTA</sequence>
<keyword evidence="4" id="KW-1185">Reference proteome</keyword>
<dbReference type="InterPro" id="IPR008490">
    <property type="entry name" value="Transposase_InsH_N"/>
</dbReference>
<dbReference type="Pfam" id="PF13751">
    <property type="entry name" value="DDE_Tnp_1_6"/>
    <property type="match status" value="1"/>
</dbReference>
<dbReference type="EMBL" id="SLXA01000031">
    <property type="protein sequence ID" value="TCO81358.1"/>
    <property type="molecule type" value="Genomic_DNA"/>
</dbReference>
<name>A0A4R2LAT9_9FIRM</name>
<evidence type="ECO:0000313" key="3">
    <source>
        <dbReference type="EMBL" id="TCO81358.1"/>
    </source>
</evidence>
<accession>A0A4R2LAT9</accession>
<dbReference type="NCBIfam" id="NF033551">
    <property type="entry name" value="transpos_IS1182"/>
    <property type="match status" value="1"/>
</dbReference>
<dbReference type="InterPro" id="IPR025668">
    <property type="entry name" value="Tnp_DDE_dom"/>
</dbReference>
<organism evidence="3 4">
    <name type="scientific">Frisingicoccus caecimuris</name>
    <dbReference type="NCBI Taxonomy" id="1796636"/>
    <lineage>
        <taxon>Bacteria</taxon>
        <taxon>Bacillati</taxon>
        <taxon>Bacillota</taxon>
        <taxon>Clostridia</taxon>
        <taxon>Lachnospirales</taxon>
        <taxon>Lachnospiraceae</taxon>
        <taxon>Frisingicoccus</taxon>
    </lineage>
</organism>
<proteinExistence type="predicted"/>
<dbReference type="Proteomes" id="UP000295711">
    <property type="component" value="Unassembled WGS sequence"/>
</dbReference>
<dbReference type="RefSeq" id="WP_132094483.1">
    <property type="nucleotide sequence ID" value="NZ_JANKAQ010000028.1"/>
</dbReference>
<dbReference type="AlphaFoldDB" id="A0A4R2LAT9"/>
<feature type="domain" description="Transposase DDE" evidence="2">
    <location>
        <begin position="391"/>
        <end position="523"/>
    </location>
</feature>
<dbReference type="Pfam" id="PF05598">
    <property type="entry name" value="DUF772"/>
    <property type="match status" value="1"/>
</dbReference>
<evidence type="ECO:0000313" key="4">
    <source>
        <dbReference type="Proteomes" id="UP000295711"/>
    </source>
</evidence>
<comment type="caution">
    <text evidence="3">The sequence shown here is derived from an EMBL/GenBank/DDBJ whole genome shotgun (WGS) entry which is preliminary data.</text>
</comment>
<dbReference type="InterPro" id="IPR047629">
    <property type="entry name" value="IS1182_transpos"/>
</dbReference>
<dbReference type="PANTHER" id="PTHR33408">
    <property type="entry name" value="TRANSPOSASE"/>
    <property type="match status" value="1"/>
</dbReference>
<evidence type="ECO:0000259" key="2">
    <source>
        <dbReference type="Pfam" id="PF13751"/>
    </source>
</evidence>
<dbReference type="OrthoDB" id="9789070at2"/>
<dbReference type="PANTHER" id="PTHR33408:SF2">
    <property type="entry name" value="TRANSPOSASE DDE DOMAIN-CONTAINING PROTEIN"/>
    <property type="match status" value="1"/>
</dbReference>
<reference evidence="3 4" key="1">
    <citation type="submission" date="2019-03" db="EMBL/GenBank/DDBJ databases">
        <title>Genomic Encyclopedia of Type Strains, Phase IV (KMG-IV): sequencing the most valuable type-strain genomes for metagenomic binning, comparative biology and taxonomic classification.</title>
        <authorList>
            <person name="Goeker M."/>
        </authorList>
    </citation>
    <scope>NUCLEOTIDE SEQUENCE [LARGE SCALE GENOMIC DNA]</scope>
    <source>
        <strain evidence="3 4">DSM 28559</strain>
    </source>
</reference>
<gene>
    <name evidence="3" type="ORF">EV212_1311</name>
</gene>
<feature type="domain" description="Transposase InsH N-terminal" evidence="1">
    <location>
        <begin position="25"/>
        <end position="116"/>
    </location>
</feature>
<protein>
    <submittedName>
        <fullName evidence="3">Transposase</fullName>
    </submittedName>
</protein>